<protein>
    <submittedName>
        <fullName evidence="7">Survival factor 1</fullName>
    </submittedName>
</protein>
<name>A0A1W5D029_9LECA</name>
<dbReference type="Pfam" id="PF17187">
    <property type="entry name" value="Svf1_C"/>
    <property type="match status" value="1"/>
</dbReference>
<dbReference type="InterPro" id="IPR033394">
    <property type="entry name" value="Svf1-like_C"/>
</dbReference>
<reference evidence="6 9" key="3">
    <citation type="submission" date="2019-09" db="EMBL/GenBank/DDBJ databases">
        <title>The hologenome of the rock-dwelling lichen Lasallia pustulata.</title>
        <authorList>
            <person name="Greshake Tzovaras B."/>
            <person name="Segers F."/>
            <person name="Bicker A."/>
            <person name="Dal Grande F."/>
            <person name="Otte J."/>
            <person name="Hankeln T."/>
            <person name="Schmitt I."/>
            <person name="Ebersberger I."/>
        </authorList>
    </citation>
    <scope>NUCLEOTIDE SEQUENCE [LARGE SCALE GENOMIC DNA]</scope>
    <source>
        <strain evidence="6">A1-1</strain>
    </source>
</reference>
<dbReference type="Pfam" id="PF08622">
    <property type="entry name" value="Svf1"/>
    <property type="match status" value="1"/>
</dbReference>
<dbReference type="Proteomes" id="UP000324767">
    <property type="component" value="Unassembled WGS sequence"/>
</dbReference>
<reference evidence="7" key="2">
    <citation type="submission" date="2017-03" db="EMBL/GenBank/DDBJ databases">
        <authorList>
            <person name="Afonso C.L."/>
            <person name="Miller P.J."/>
            <person name="Scott M.A."/>
            <person name="Spackman E."/>
            <person name="Goraichik I."/>
            <person name="Dimitrov K.M."/>
            <person name="Suarez D.L."/>
            <person name="Swayne D.E."/>
        </authorList>
    </citation>
    <scope>NUCLEOTIDE SEQUENCE [LARGE SCALE GENOMIC DNA]</scope>
</reference>
<dbReference type="Proteomes" id="UP000192927">
    <property type="component" value="Unassembled WGS sequence"/>
</dbReference>
<evidence type="ECO:0000256" key="1">
    <source>
        <dbReference type="ARBA" id="ARBA00004496"/>
    </source>
</evidence>
<dbReference type="PANTHER" id="PTHR47107">
    <property type="entry name" value="SVF1-LIKE PROTEIN YDR222W-RELATED"/>
    <property type="match status" value="1"/>
</dbReference>
<comment type="similarity">
    <text evidence="2">Belongs to the SVF1 family.</text>
</comment>
<proteinExistence type="inferred from homology"/>
<dbReference type="AlphaFoldDB" id="A0A1W5D029"/>
<evidence type="ECO:0000256" key="2">
    <source>
        <dbReference type="ARBA" id="ARBA00009069"/>
    </source>
</evidence>
<evidence type="ECO:0000256" key="3">
    <source>
        <dbReference type="ARBA" id="ARBA00022490"/>
    </source>
</evidence>
<evidence type="ECO:0000313" key="7">
    <source>
        <dbReference type="EMBL" id="SLM36498.1"/>
    </source>
</evidence>
<dbReference type="EMBL" id="FWEW01001088">
    <property type="protein sequence ID" value="SLM36498.1"/>
    <property type="molecule type" value="Genomic_DNA"/>
</dbReference>
<reference evidence="8" key="1">
    <citation type="submission" date="2017-03" db="EMBL/GenBank/DDBJ databases">
        <authorList>
            <person name="Sharma R."/>
            <person name="Thines M."/>
        </authorList>
    </citation>
    <scope>NUCLEOTIDE SEQUENCE [LARGE SCALE GENOMIC DNA]</scope>
</reference>
<feature type="domain" description="Svf1-like N-terminal" evidence="4">
    <location>
        <begin position="54"/>
        <end position="213"/>
    </location>
</feature>
<evidence type="ECO:0000313" key="8">
    <source>
        <dbReference type="Proteomes" id="UP000192927"/>
    </source>
</evidence>
<keyword evidence="8" id="KW-1185">Reference proteome</keyword>
<evidence type="ECO:0000259" key="4">
    <source>
        <dbReference type="Pfam" id="PF08622"/>
    </source>
</evidence>
<comment type="subcellular location">
    <subcellularLocation>
        <location evidence="1">Cytoplasm</location>
    </subcellularLocation>
</comment>
<dbReference type="GO" id="GO:0005737">
    <property type="term" value="C:cytoplasm"/>
    <property type="evidence" value="ECO:0007669"/>
    <property type="project" value="UniProtKB-SubCell"/>
</dbReference>
<dbReference type="EMBL" id="VXIT01000023">
    <property type="protein sequence ID" value="KAA6406796.1"/>
    <property type="molecule type" value="Genomic_DNA"/>
</dbReference>
<accession>A0A1W5D029</accession>
<feature type="domain" description="Svf1-like C-terminal" evidence="5">
    <location>
        <begin position="215"/>
        <end position="378"/>
    </location>
</feature>
<dbReference type="GO" id="GO:0006979">
    <property type="term" value="P:response to oxidative stress"/>
    <property type="evidence" value="ECO:0007669"/>
    <property type="project" value="InterPro"/>
</dbReference>
<dbReference type="OrthoDB" id="2590239at2759"/>
<keyword evidence="3" id="KW-0963">Cytoplasm</keyword>
<evidence type="ECO:0000313" key="9">
    <source>
        <dbReference type="Proteomes" id="UP000324767"/>
    </source>
</evidence>
<dbReference type="InterPro" id="IPR051385">
    <property type="entry name" value="Ceramide-binding_SVF1"/>
</dbReference>
<evidence type="ECO:0000313" key="6">
    <source>
        <dbReference type="EMBL" id="KAA6406796.1"/>
    </source>
</evidence>
<organism evidence="7 8">
    <name type="scientific">Lasallia pustulata</name>
    <dbReference type="NCBI Taxonomy" id="136370"/>
    <lineage>
        <taxon>Eukaryota</taxon>
        <taxon>Fungi</taxon>
        <taxon>Dikarya</taxon>
        <taxon>Ascomycota</taxon>
        <taxon>Pezizomycotina</taxon>
        <taxon>Lecanoromycetes</taxon>
        <taxon>OSLEUM clade</taxon>
        <taxon>Umbilicariomycetidae</taxon>
        <taxon>Umbilicariales</taxon>
        <taxon>Umbilicariaceae</taxon>
        <taxon>Lasallia</taxon>
    </lineage>
</organism>
<evidence type="ECO:0000259" key="5">
    <source>
        <dbReference type="Pfam" id="PF17187"/>
    </source>
</evidence>
<dbReference type="PANTHER" id="PTHR47107:SF1">
    <property type="entry name" value="CERAMIDE-BINDING PROTEIN SVF1-RELATED"/>
    <property type="match status" value="1"/>
</dbReference>
<dbReference type="SUPFAM" id="SSF159245">
    <property type="entry name" value="AttH-like"/>
    <property type="match status" value="1"/>
</dbReference>
<gene>
    <name evidence="6" type="ORF">FRX48_09520</name>
</gene>
<sequence>MNWIKQQVAHVAGTQEPIYGPSAIDSVANQAKTTPYSVLGKEDLKWAAMTSTCVETQTFYLMADTGHIGMAQVIYSNVAGITTTCQFNTKIFYPDGKSPTLWSSDPLSNYGFDDQKLSYYADGCAVTLNDEGTSYSIKSATNEASIVNLTVTRVAPGFQVGRDGKTNFGTDLKNPWGSMRHAFWPRCKVEGSIITKRGELDFRGRGFLSHALQGMKPHHAAAKWNFVNFQTPSYSAVMMEYVTPPSYGSTIVNVGGIVQDGEIICAGAANSAQHTEIKHDPENKWPEPTAVRFLWSGKTSEGKPVSAEVAGSLGKRLDKVDVMAEVPNFVKTIVGSVSGAKPYIYQYSPQQKLSLTLNIDGKEVSEEGTMFSEATFIS</sequence>
<dbReference type="InterPro" id="IPR013931">
    <property type="entry name" value="Svf1-like_N"/>
</dbReference>